<dbReference type="AlphaFoldDB" id="A0A837G3C2"/>
<dbReference type="RefSeq" id="WP_045986327.1">
    <property type="nucleotide sequence ID" value="NZ_CP063052.1"/>
</dbReference>
<dbReference type="SUPFAM" id="SSF103473">
    <property type="entry name" value="MFS general substrate transporter"/>
    <property type="match status" value="1"/>
</dbReference>
<dbReference type="GO" id="GO:0005886">
    <property type="term" value="C:plasma membrane"/>
    <property type="evidence" value="ECO:0007669"/>
    <property type="project" value="UniProtKB-SubCell"/>
</dbReference>
<evidence type="ECO:0000313" key="6">
    <source>
        <dbReference type="EMBL" id="KJY71177.1"/>
    </source>
</evidence>
<dbReference type="InterPro" id="IPR036259">
    <property type="entry name" value="MFS_trans_sf"/>
</dbReference>
<evidence type="ECO:0000256" key="3">
    <source>
        <dbReference type="ARBA" id="ARBA00022692"/>
    </source>
</evidence>
<dbReference type="GO" id="GO:0022857">
    <property type="term" value="F:transmembrane transporter activity"/>
    <property type="evidence" value="ECO:0007669"/>
    <property type="project" value="InterPro"/>
</dbReference>
<evidence type="ECO:0000256" key="1">
    <source>
        <dbReference type="ARBA" id="ARBA00004651"/>
    </source>
</evidence>
<gene>
    <name evidence="6" type="ORF">TW71_14250</name>
</gene>
<proteinExistence type="predicted"/>
<evidence type="ECO:0000256" key="2">
    <source>
        <dbReference type="ARBA" id="ARBA00022475"/>
    </source>
</evidence>
<organism evidence="6">
    <name type="scientific">Vibrio coralliilyticus</name>
    <dbReference type="NCBI Taxonomy" id="190893"/>
    <lineage>
        <taxon>Bacteria</taxon>
        <taxon>Pseudomonadati</taxon>
        <taxon>Pseudomonadota</taxon>
        <taxon>Gammaproteobacteria</taxon>
        <taxon>Vibrionales</taxon>
        <taxon>Vibrionaceae</taxon>
        <taxon>Vibrio</taxon>
    </lineage>
</organism>
<protein>
    <submittedName>
        <fullName evidence="6">Major facilitator transporter</fullName>
    </submittedName>
</protein>
<sequence length="383" mass="41244">MKHKPSLWLMFVMLMFPQIVETIYSPALHSIAEAFSVTDAQASQTLSVYFIAFALGVVFWGIAADKWGRRPAMLAGIAVYGLSALVAMLTDQFECLIAARIASAFGIAVGSVVTQTMLRDVFDGEALAKVFGLMGMGIALSPVIGMAVGGQLAQAGGHTYVFSALFGMAILLLLYNLFRLPETQQSRTPLNLHQLGWRMLKDGHIWYSTILIAVFNIALFSYYQLGAFAFAKLGYSSAQFGYSGIVLGLGTVVGSYCNKYLLNKHTHPSALISLATTLLCVGSISVYLTLDSIYFVLAMMLVVMAFGIAIPNVISAALKDYKQHAGSGGAILGLIYYLQIGIGLAIAGQIQDLGKVLMCCAVIALVTYATKHRNQNLFAALRK</sequence>
<dbReference type="Pfam" id="PF07690">
    <property type="entry name" value="MFS_1"/>
    <property type="match status" value="1"/>
</dbReference>
<dbReference type="PANTHER" id="PTHR43124">
    <property type="entry name" value="PURINE EFFLUX PUMP PBUE"/>
    <property type="match status" value="1"/>
</dbReference>
<dbReference type="Gene3D" id="1.20.1720.10">
    <property type="entry name" value="Multidrug resistance protein D"/>
    <property type="match status" value="1"/>
</dbReference>
<keyword evidence="4" id="KW-1133">Transmembrane helix</keyword>
<accession>A0A837G3C2</accession>
<reference evidence="6" key="1">
    <citation type="journal article" date="2015" name="BMC Genomics">
        <title>Genome mining reveals unlocked bioactive potential of marine Gram-negative bacteria.</title>
        <authorList>
            <person name="Machado H."/>
            <person name="Sonnenschein E.C."/>
            <person name="Melchiorsen J."/>
            <person name="Gram L."/>
        </authorList>
    </citation>
    <scope>NUCLEOTIDE SEQUENCE</scope>
    <source>
        <strain evidence="6">S2052</strain>
    </source>
</reference>
<keyword evidence="3" id="KW-0812">Transmembrane</keyword>
<evidence type="ECO:0000256" key="4">
    <source>
        <dbReference type="ARBA" id="ARBA00022989"/>
    </source>
</evidence>
<name>A0A837G3C2_9VIBR</name>
<dbReference type="InterPro" id="IPR020846">
    <property type="entry name" value="MFS_dom"/>
</dbReference>
<dbReference type="CDD" id="cd17320">
    <property type="entry name" value="MFS_MdfA_MDR_like"/>
    <property type="match status" value="1"/>
</dbReference>
<comment type="subcellular location">
    <subcellularLocation>
        <location evidence="1">Cell membrane</location>
        <topology evidence="1">Multi-pass membrane protein</topology>
    </subcellularLocation>
</comment>
<evidence type="ECO:0000256" key="5">
    <source>
        <dbReference type="ARBA" id="ARBA00023136"/>
    </source>
</evidence>
<dbReference type="PANTHER" id="PTHR43124:SF3">
    <property type="entry name" value="CHLORAMPHENICOL EFFLUX PUMP RV0191"/>
    <property type="match status" value="1"/>
</dbReference>
<comment type="caution">
    <text evidence="6">The sequence shown here is derived from an EMBL/GenBank/DDBJ whole genome shotgun (WGS) entry which is preliminary data.</text>
</comment>
<keyword evidence="2" id="KW-1003">Cell membrane</keyword>
<dbReference type="InterPro" id="IPR050189">
    <property type="entry name" value="MFS_Efflux_Transporters"/>
</dbReference>
<keyword evidence="5" id="KW-0472">Membrane</keyword>
<dbReference type="InterPro" id="IPR011701">
    <property type="entry name" value="MFS"/>
</dbReference>
<dbReference type="EMBL" id="JXXR01000016">
    <property type="protein sequence ID" value="KJY71177.1"/>
    <property type="molecule type" value="Genomic_DNA"/>
</dbReference>
<dbReference type="PROSITE" id="PS50850">
    <property type="entry name" value="MFS"/>
    <property type="match status" value="1"/>
</dbReference>